<keyword evidence="3" id="KW-1185">Reference proteome</keyword>
<feature type="transmembrane region" description="Helical" evidence="1">
    <location>
        <begin position="138"/>
        <end position="157"/>
    </location>
</feature>
<comment type="caution">
    <text evidence="2">The sequence shown here is derived from an EMBL/GenBank/DDBJ whole genome shotgun (WGS) entry which is preliminary data.</text>
</comment>
<feature type="transmembrane region" description="Helical" evidence="1">
    <location>
        <begin position="110"/>
        <end position="126"/>
    </location>
</feature>
<dbReference type="Proteomes" id="UP000315440">
    <property type="component" value="Unassembled WGS sequence"/>
</dbReference>
<accession>A0A5C5ZP36</accession>
<organism evidence="2 3">
    <name type="scientific">Pseudobythopirellula maris</name>
    <dbReference type="NCBI Taxonomy" id="2527991"/>
    <lineage>
        <taxon>Bacteria</taxon>
        <taxon>Pseudomonadati</taxon>
        <taxon>Planctomycetota</taxon>
        <taxon>Planctomycetia</taxon>
        <taxon>Pirellulales</taxon>
        <taxon>Lacipirellulaceae</taxon>
        <taxon>Pseudobythopirellula</taxon>
    </lineage>
</organism>
<gene>
    <name evidence="2" type="ORF">Mal64_24510</name>
</gene>
<feature type="transmembrane region" description="Helical" evidence="1">
    <location>
        <begin position="247"/>
        <end position="267"/>
    </location>
</feature>
<dbReference type="PANTHER" id="PTHR37308:SF1">
    <property type="entry name" value="POLYPRENYL-PHOSPHATE TRANSPORTER"/>
    <property type="match status" value="1"/>
</dbReference>
<feature type="transmembrane region" description="Helical" evidence="1">
    <location>
        <begin position="295"/>
        <end position="314"/>
    </location>
</feature>
<dbReference type="OrthoDB" id="9793746at2"/>
<dbReference type="EMBL" id="SJPQ01000002">
    <property type="protein sequence ID" value="TWT88960.1"/>
    <property type="molecule type" value="Genomic_DNA"/>
</dbReference>
<feature type="transmembrane region" description="Helical" evidence="1">
    <location>
        <begin position="169"/>
        <end position="199"/>
    </location>
</feature>
<feature type="transmembrane region" description="Helical" evidence="1">
    <location>
        <begin position="80"/>
        <end position="98"/>
    </location>
</feature>
<dbReference type="PANTHER" id="PTHR37308">
    <property type="entry name" value="INTEGRAL MEMBRANE PROTEIN"/>
    <property type="match status" value="1"/>
</dbReference>
<proteinExistence type="predicted"/>
<feature type="transmembrane region" description="Helical" evidence="1">
    <location>
        <begin position="21"/>
        <end position="48"/>
    </location>
</feature>
<reference evidence="2 3" key="1">
    <citation type="submission" date="2019-02" db="EMBL/GenBank/DDBJ databases">
        <title>Deep-cultivation of Planctomycetes and their phenomic and genomic characterization uncovers novel biology.</title>
        <authorList>
            <person name="Wiegand S."/>
            <person name="Jogler M."/>
            <person name="Boedeker C."/>
            <person name="Pinto D."/>
            <person name="Vollmers J."/>
            <person name="Rivas-Marin E."/>
            <person name="Kohn T."/>
            <person name="Peeters S.H."/>
            <person name="Heuer A."/>
            <person name="Rast P."/>
            <person name="Oberbeckmann S."/>
            <person name="Bunk B."/>
            <person name="Jeske O."/>
            <person name="Meyerdierks A."/>
            <person name="Storesund J.E."/>
            <person name="Kallscheuer N."/>
            <person name="Luecker S."/>
            <person name="Lage O.M."/>
            <person name="Pohl T."/>
            <person name="Merkel B.J."/>
            <person name="Hornburger P."/>
            <person name="Mueller R.-W."/>
            <person name="Bruemmer F."/>
            <person name="Labrenz M."/>
            <person name="Spormann A.M."/>
            <person name="Op Den Camp H."/>
            <person name="Overmann J."/>
            <person name="Amann R."/>
            <person name="Jetten M.S.M."/>
            <person name="Mascher T."/>
            <person name="Medema M.H."/>
            <person name="Devos D.P."/>
            <person name="Kaster A.-K."/>
            <person name="Ovreas L."/>
            <person name="Rohde M."/>
            <person name="Galperin M.Y."/>
            <person name="Jogler C."/>
        </authorList>
    </citation>
    <scope>NUCLEOTIDE SEQUENCE [LARGE SCALE GENOMIC DNA]</scope>
    <source>
        <strain evidence="2 3">Mal64</strain>
    </source>
</reference>
<dbReference type="AlphaFoldDB" id="A0A5C5ZP36"/>
<dbReference type="Pfam" id="PF04018">
    <property type="entry name" value="VCA0040-like"/>
    <property type="match status" value="1"/>
</dbReference>
<keyword evidence="1" id="KW-0472">Membrane</keyword>
<dbReference type="InterPro" id="IPR007163">
    <property type="entry name" value="VCA0040-like"/>
</dbReference>
<feature type="transmembrane region" description="Helical" evidence="1">
    <location>
        <begin position="219"/>
        <end position="240"/>
    </location>
</feature>
<evidence type="ECO:0000313" key="2">
    <source>
        <dbReference type="EMBL" id="TWT88960.1"/>
    </source>
</evidence>
<keyword evidence="1" id="KW-0812">Transmembrane</keyword>
<evidence type="ECO:0008006" key="4">
    <source>
        <dbReference type="Google" id="ProtNLM"/>
    </source>
</evidence>
<evidence type="ECO:0000313" key="3">
    <source>
        <dbReference type="Proteomes" id="UP000315440"/>
    </source>
</evidence>
<sequence length="328" mass="34705">MIFSDMKSPPDNSLRSDLKTFGVGLCMGAADIVPGVSGGTVALILGVYRRLLSAISGANTQTAGALLAGRWGEAAERLDARFLFALGGGVLVGAGALAGLMEHLLEHHRAVTYSAFFGLILASGYLVGRMCSPPSRRAAVVCVVLGLLAALFALALVMQQHVTPPGGMLYLFICGAVAICAMILPGISGAYLLLMLGLYEDVTGVIKRLPRGQATGDDLLMLAVFACGCLVGLLLFSRLLRWLLDRYSAPTLAVLCGFMIGSLYRLWPFQIDATPDVEEFKHKLFEPYLPGADESQLAVCVLTALACCAGVLLLDHWAGRLKASQLSD</sequence>
<keyword evidence="1" id="KW-1133">Transmembrane helix</keyword>
<evidence type="ECO:0000256" key="1">
    <source>
        <dbReference type="SAM" id="Phobius"/>
    </source>
</evidence>
<name>A0A5C5ZP36_9BACT</name>
<protein>
    <recommendedName>
        <fullName evidence="4">DUF368 domain-containing protein</fullName>
    </recommendedName>
</protein>